<reference evidence="2 3" key="1">
    <citation type="journal article" date="2016" name="Nat. Commun.">
        <title>Thousands of microbial genomes shed light on interconnected biogeochemical processes in an aquifer system.</title>
        <authorList>
            <person name="Anantharaman K."/>
            <person name="Brown C.T."/>
            <person name="Hug L.A."/>
            <person name="Sharon I."/>
            <person name="Castelle C.J."/>
            <person name="Probst A.J."/>
            <person name="Thomas B.C."/>
            <person name="Singh A."/>
            <person name="Wilkins M.J."/>
            <person name="Karaoz U."/>
            <person name="Brodie E.L."/>
            <person name="Williams K.H."/>
            <person name="Hubbard S.S."/>
            <person name="Banfield J.F."/>
        </authorList>
    </citation>
    <scope>NUCLEOTIDE SEQUENCE [LARGE SCALE GENOMIC DNA]</scope>
</reference>
<dbReference type="AlphaFoldDB" id="A0A1F8B4R5"/>
<feature type="transmembrane region" description="Helical" evidence="1">
    <location>
        <begin position="61"/>
        <end position="83"/>
    </location>
</feature>
<accession>A0A1F8B4R5</accession>
<dbReference type="Proteomes" id="UP000176404">
    <property type="component" value="Unassembled WGS sequence"/>
</dbReference>
<name>A0A1F8B4R5_9BACT</name>
<protein>
    <recommendedName>
        <fullName evidence="4">DUF4190 domain-containing protein</fullName>
    </recommendedName>
</protein>
<keyword evidence="1" id="KW-1133">Transmembrane helix</keyword>
<evidence type="ECO:0008006" key="4">
    <source>
        <dbReference type="Google" id="ProtNLM"/>
    </source>
</evidence>
<evidence type="ECO:0000313" key="2">
    <source>
        <dbReference type="EMBL" id="OGM58910.1"/>
    </source>
</evidence>
<keyword evidence="1" id="KW-0472">Membrane</keyword>
<sequence>MDKFKDKYAKISIVAVFGAVISGIFEPSFYFIFSPILSLVGILSALIGIKEYRKGKIKKTLSFLGLILNIFFLLFFLLILFIIRIQGYD</sequence>
<evidence type="ECO:0000313" key="3">
    <source>
        <dbReference type="Proteomes" id="UP000176404"/>
    </source>
</evidence>
<proteinExistence type="predicted"/>
<feature type="transmembrane region" description="Helical" evidence="1">
    <location>
        <begin position="31"/>
        <end position="49"/>
    </location>
</feature>
<keyword evidence="1" id="KW-0812">Transmembrane</keyword>
<dbReference type="STRING" id="1802517.A2892_04925"/>
<dbReference type="EMBL" id="MGHD01000026">
    <property type="protein sequence ID" value="OGM58910.1"/>
    <property type="molecule type" value="Genomic_DNA"/>
</dbReference>
<comment type="caution">
    <text evidence="2">The sequence shown here is derived from an EMBL/GenBank/DDBJ whole genome shotgun (WGS) entry which is preliminary data.</text>
</comment>
<evidence type="ECO:0000256" key="1">
    <source>
        <dbReference type="SAM" id="Phobius"/>
    </source>
</evidence>
<organism evidence="2 3">
    <name type="scientific">Candidatus Woesebacteria bacterium RIFCSPLOWO2_01_FULL_39_10b</name>
    <dbReference type="NCBI Taxonomy" id="1802517"/>
    <lineage>
        <taxon>Bacteria</taxon>
        <taxon>Candidatus Woeseibacteriota</taxon>
    </lineage>
</organism>
<gene>
    <name evidence="2" type="ORF">A2892_04925</name>
</gene>
<feature type="transmembrane region" description="Helical" evidence="1">
    <location>
        <begin position="7"/>
        <end position="25"/>
    </location>
</feature>